<dbReference type="AlphaFoldDB" id="B0XKN2"/>
<feature type="non-terminal residue" evidence="1">
    <location>
        <position position="1"/>
    </location>
</feature>
<keyword evidence="3" id="KW-1185">Reference proteome</keyword>
<organism>
    <name type="scientific">Culex quinquefasciatus</name>
    <name type="common">Southern house mosquito</name>
    <name type="synonym">Culex pungens</name>
    <dbReference type="NCBI Taxonomy" id="7176"/>
    <lineage>
        <taxon>Eukaryota</taxon>
        <taxon>Metazoa</taxon>
        <taxon>Ecdysozoa</taxon>
        <taxon>Arthropoda</taxon>
        <taxon>Hexapoda</taxon>
        <taxon>Insecta</taxon>
        <taxon>Pterygota</taxon>
        <taxon>Neoptera</taxon>
        <taxon>Endopterygota</taxon>
        <taxon>Diptera</taxon>
        <taxon>Nematocera</taxon>
        <taxon>Culicoidea</taxon>
        <taxon>Culicidae</taxon>
        <taxon>Culicinae</taxon>
        <taxon>Culicini</taxon>
        <taxon>Culex</taxon>
        <taxon>Culex</taxon>
    </lineage>
</organism>
<reference evidence="1" key="1">
    <citation type="submission" date="2007-03" db="EMBL/GenBank/DDBJ databases">
        <title>Annotation of Culex pipiens quinquefasciatus.</title>
        <authorList>
            <consortium name="The Broad Institute Genome Sequencing Platform"/>
            <person name="Atkinson P.W."/>
            <person name="Hemingway J."/>
            <person name="Christensen B.M."/>
            <person name="Higgs S."/>
            <person name="Kodira C."/>
            <person name="Hannick L."/>
            <person name="Megy K."/>
            <person name="O'Leary S."/>
            <person name="Pearson M."/>
            <person name="Haas B.J."/>
            <person name="Mauceli E."/>
            <person name="Wortman J.R."/>
            <person name="Lee N.H."/>
            <person name="Guigo R."/>
            <person name="Stanke M."/>
            <person name="Alvarado L."/>
            <person name="Amedeo P."/>
            <person name="Antoine C.H."/>
            <person name="Arensburger P."/>
            <person name="Bidwell S.L."/>
            <person name="Crawford M."/>
            <person name="Camaro F."/>
            <person name="Devon K."/>
            <person name="Engels R."/>
            <person name="Hammond M."/>
            <person name="Howarth C."/>
            <person name="Koehrsen M."/>
            <person name="Lawson D."/>
            <person name="Montgomery P."/>
            <person name="Nene V."/>
            <person name="Nusbaum C."/>
            <person name="Puiu D."/>
            <person name="Romero-Severson J."/>
            <person name="Severson D.W."/>
            <person name="Shumway M."/>
            <person name="Sisk P."/>
            <person name="Stolte C."/>
            <person name="Zeng Q."/>
            <person name="Eisenstadt E."/>
            <person name="Fraser-Liggett C."/>
            <person name="Strausberg R."/>
            <person name="Galagan J."/>
            <person name="Birren B."/>
            <person name="Collins F.H."/>
        </authorList>
    </citation>
    <scope>NUCLEOTIDE SEQUENCE [LARGE SCALE GENOMIC DNA]</scope>
    <source>
        <strain evidence="1">JHB</strain>
    </source>
</reference>
<reference evidence="2" key="2">
    <citation type="submission" date="2020-05" db="UniProtKB">
        <authorList>
            <consortium name="EnsemblMetazoa"/>
        </authorList>
    </citation>
    <scope>IDENTIFICATION</scope>
    <source>
        <strain evidence="2">JHB</strain>
    </source>
</reference>
<gene>
    <name evidence="2" type="primary">6054259</name>
    <name evidence="1" type="ORF">CpipJ_CPIJ019846</name>
</gene>
<dbReference type="InParanoid" id="B0XKN2"/>
<dbReference type="Proteomes" id="UP000002320">
    <property type="component" value="Unassembled WGS sequence"/>
</dbReference>
<sequence length="40" mass="4637">TVSSRDARRHKRLCSCRFDGDCCGVSSFICPRKFPQQNKF</sequence>
<dbReference type="VEuPathDB" id="VectorBase:CPIJ019846"/>
<evidence type="ECO:0000313" key="3">
    <source>
        <dbReference type="Proteomes" id="UP000002320"/>
    </source>
</evidence>
<accession>B0XKN2</accession>
<evidence type="ECO:0000313" key="1">
    <source>
        <dbReference type="EMBL" id="EDS32351.1"/>
    </source>
</evidence>
<dbReference type="KEGG" id="cqu:CpipJ_CPIJ019846"/>
<dbReference type="EnsemblMetazoa" id="CPIJ019846-RA">
    <property type="protein sequence ID" value="CPIJ019846-PA"/>
    <property type="gene ID" value="CPIJ019846"/>
</dbReference>
<protein>
    <submittedName>
        <fullName evidence="1 2">Uncharacterized protein</fullName>
    </submittedName>
</protein>
<dbReference type="EMBL" id="DS233922">
    <property type="protein sequence ID" value="EDS32351.1"/>
    <property type="molecule type" value="Genomic_DNA"/>
</dbReference>
<name>B0XKN2_CULQU</name>
<proteinExistence type="predicted"/>
<evidence type="ECO:0000313" key="2">
    <source>
        <dbReference type="EnsemblMetazoa" id="CPIJ019846-PA"/>
    </source>
</evidence>
<dbReference type="HOGENOM" id="CLU_3302293_0_0_1"/>